<dbReference type="InterPro" id="IPR013749">
    <property type="entry name" value="PM/HMP-P_kinase-1"/>
</dbReference>
<accession>A0A0B3SS65</accession>
<evidence type="ECO:0000313" key="2">
    <source>
        <dbReference type="EMBL" id="KHQ53319.1"/>
    </source>
</evidence>
<comment type="caution">
    <text evidence="2">The sequence shown here is derived from an EMBL/GenBank/DDBJ whole genome shotgun (WGS) entry which is preliminary data.</text>
</comment>
<dbReference type="AlphaFoldDB" id="A0A0B3SS65"/>
<dbReference type="EMBL" id="JSUQ01000008">
    <property type="protein sequence ID" value="KHQ53319.1"/>
    <property type="molecule type" value="Genomic_DNA"/>
</dbReference>
<dbReference type="STRING" id="561184.SAMN05216376_12617"/>
<feature type="domain" description="Pyridoxamine kinase/Phosphomethylpyrimidine kinase" evidence="1">
    <location>
        <begin position="12"/>
        <end position="75"/>
    </location>
</feature>
<dbReference type="Gene3D" id="3.40.1190.20">
    <property type="match status" value="1"/>
</dbReference>
<gene>
    <name evidence="2" type="ORF">OA50_02347</name>
</gene>
<name>A0A0B3SS65_9RHOB</name>
<dbReference type="GO" id="GO:0008972">
    <property type="term" value="F:phosphomethylpyrimidine kinase activity"/>
    <property type="evidence" value="ECO:0007669"/>
    <property type="project" value="TreeGrafter"/>
</dbReference>
<keyword evidence="2" id="KW-0808">Transferase</keyword>
<sequence>MAHIALTISGSDSGGGAGIQADLKSMSALGVYGASVITAVTAQNTRAVTAVHSIPLDVIEAQIEAVLSDLDVRAMPSWRPMRWAHCGRS</sequence>
<dbReference type="PANTHER" id="PTHR20858:SF17">
    <property type="entry name" value="HYDROXYMETHYLPYRIMIDINE_PHOSPHOMETHYLPYRIMIDINE KINASE THI20-RELATED"/>
    <property type="match status" value="1"/>
</dbReference>
<keyword evidence="2" id="KW-0418">Kinase</keyword>
<evidence type="ECO:0000259" key="1">
    <source>
        <dbReference type="Pfam" id="PF08543"/>
    </source>
</evidence>
<dbReference type="PATRIC" id="fig|1515334.3.peg.2366"/>
<dbReference type="GO" id="GO:0009229">
    <property type="term" value="P:thiamine diphosphate biosynthetic process"/>
    <property type="evidence" value="ECO:0007669"/>
    <property type="project" value="UniProtKB-UniPathway"/>
</dbReference>
<dbReference type="GO" id="GO:0005829">
    <property type="term" value="C:cytosol"/>
    <property type="evidence" value="ECO:0007669"/>
    <property type="project" value="TreeGrafter"/>
</dbReference>
<proteinExistence type="predicted"/>
<organism evidence="2 3">
    <name type="scientific">Mameliella alba</name>
    <dbReference type="NCBI Taxonomy" id="561184"/>
    <lineage>
        <taxon>Bacteria</taxon>
        <taxon>Pseudomonadati</taxon>
        <taxon>Pseudomonadota</taxon>
        <taxon>Alphaproteobacteria</taxon>
        <taxon>Rhodobacterales</taxon>
        <taxon>Roseobacteraceae</taxon>
        <taxon>Mameliella</taxon>
    </lineage>
</organism>
<dbReference type="Proteomes" id="UP000030960">
    <property type="component" value="Unassembled WGS sequence"/>
</dbReference>
<dbReference type="Pfam" id="PF08543">
    <property type="entry name" value="Phos_pyr_kin"/>
    <property type="match status" value="1"/>
</dbReference>
<protein>
    <submittedName>
        <fullName evidence="2">Phosphomethylpyrimidine kinase type-2</fullName>
    </submittedName>
</protein>
<dbReference type="SUPFAM" id="SSF53613">
    <property type="entry name" value="Ribokinase-like"/>
    <property type="match status" value="1"/>
</dbReference>
<dbReference type="UniPathway" id="UPA00060">
    <property type="reaction ID" value="UER00138"/>
</dbReference>
<dbReference type="InterPro" id="IPR029056">
    <property type="entry name" value="Ribokinase-like"/>
</dbReference>
<dbReference type="GO" id="GO:0009228">
    <property type="term" value="P:thiamine biosynthetic process"/>
    <property type="evidence" value="ECO:0007669"/>
    <property type="project" value="TreeGrafter"/>
</dbReference>
<dbReference type="PANTHER" id="PTHR20858">
    <property type="entry name" value="PHOSPHOMETHYLPYRIMIDINE KINASE"/>
    <property type="match status" value="1"/>
</dbReference>
<evidence type="ECO:0000313" key="3">
    <source>
        <dbReference type="Proteomes" id="UP000030960"/>
    </source>
</evidence>
<reference evidence="2 3" key="1">
    <citation type="submission" date="2014-10" db="EMBL/GenBank/DDBJ databases">
        <title>Genome sequence of Ponticoccus sp. strain UMTAT08 isolated from clonal culture of toxic dinoflagellate Alexandrium tamiyavanichii.</title>
        <authorList>
            <person name="Gan H.Y."/>
            <person name="Muhd D.-D."/>
            <person name="Mohd Noor M.E."/>
            <person name="Yeong Y.S."/>
            <person name="Usup G."/>
        </authorList>
    </citation>
    <scope>NUCLEOTIDE SEQUENCE [LARGE SCALE GENOMIC DNA]</scope>
    <source>
        <strain evidence="2 3">UMTAT08</strain>
    </source>
</reference>
<dbReference type="GO" id="GO:0008902">
    <property type="term" value="F:hydroxymethylpyrimidine kinase activity"/>
    <property type="evidence" value="ECO:0007669"/>
    <property type="project" value="TreeGrafter"/>
</dbReference>
<keyword evidence="3" id="KW-1185">Reference proteome</keyword>